<dbReference type="InterPro" id="IPR036852">
    <property type="entry name" value="Peptidase_S8/S53_dom_sf"/>
</dbReference>
<dbReference type="PROSITE" id="PS00136">
    <property type="entry name" value="SUBTILASE_ASP"/>
    <property type="match status" value="1"/>
</dbReference>
<dbReference type="STRING" id="2004952.A0A2C5Z7J9"/>
<dbReference type="Proteomes" id="UP000226431">
    <property type="component" value="Unassembled WGS sequence"/>
</dbReference>
<comment type="similarity">
    <text evidence="1 6 7">Belongs to the peptidase S8 family.</text>
</comment>
<dbReference type="InterPro" id="IPR023827">
    <property type="entry name" value="Peptidase_S8_Asp-AS"/>
</dbReference>
<dbReference type="Gene3D" id="3.30.70.80">
    <property type="entry name" value="Peptidase S8 propeptide/proteinase inhibitor I9"/>
    <property type="match status" value="1"/>
</dbReference>
<sequence length="525" mass="56725">MAEIPGRFDARKNVVSVIFNANKDVVRLVRSSFFTSNTSQHSPAYDPASATHTGSPSGGGPQNANAGSTSRGGPQNANAGSPSQGGKQSVPATRPLSNAAANKGRPQVWQQVHKAQFTGGQDDEEQSTDGQDDESCDISRLGYIVVFKPGVSEDEIEDHYRWVAEDLVPDFELDEESVFNLDDFNAYVGYFDNSTADTIRSESVIESIEKDTRVQIQSNDHVQRSKLPVPWGILSLTKPKAERPSGAEEAKLGTGEGSHVYVLDTGINAKHIEFGGRVSRGHCLSCNLWQRINKSWKDTEGHGTAVASVVAGTTVGVAKKTNIIDVKVTCGGSLNGLTLANGLKWIVADVKKNKRQKRSVVHMSLGVLVVSSAGNEGIPSQWRSPLSKPGVIIVGAYRDSTRRELATSNYGRGVDILAPGFGILSADVEDDSDYIKETGTSFSAPFVSGLALTLIASRNFTVSPEEVKDMILNTAQKDVTVLETGEEGLGKGIPRSNEDDIGLTPARRLWFNPYYDWRDMESPRL</sequence>
<dbReference type="SUPFAM" id="SSF52743">
    <property type="entry name" value="Subtilisin-like"/>
    <property type="match status" value="1"/>
</dbReference>
<keyword evidence="4 6" id="KW-0378">Hydrolase</keyword>
<reference evidence="11 12" key="1">
    <citation type="submission" date="2017-06" db="EMBL/GenBank/DDBJ databases">
        <title>Ant-infecting Ophiocordyceps genomes reveal a high diversity of potential behavioral manipulation genes and a possible major role for enterotoxins.</title>
        <authorList>
            <person name="De Bekker C."/>
            <person name="Evans H.C."/>
            <person name="Brachmann A."/>
            <person name="Hughes D.P."/>
        </authorList>
    </citation>
    <scope>NUCLEOTIDE SEQUENCE [LARGE SCALE GENOMIC DNA]</scope>
    <source>
        <strain evidence="11 12">Map16</strain>
    </source>
</reference>
<dbReference type="InterPro" id="IPR050131">
    <property type="entry name" value="Peptidase_S8_subtilisin-like"/>
</dbReference>
<evidence type="ECO:0008006" key="13">
    <source>
        <dbReference type="Google" id="ProtNLM"/>
    </source>
</evidence>
<feature type="active site" description="Charge relay system" evidence="6">
    <location>
        <position position="264"/>
    </location>
</feature>
<feature type="domain" description="Inhibitor I9" evidence="10">
    <location>
        <begin position="143"/>
        <end position="216"/>
    </location>
</feature>
<dbReference type="PANTHER" id="PTHR43806:SF11">
    <property type="entry name" value="CEREVISIN-RELATED"/>
    <property type="match status" value="1"/>
</dbReference>
<dbReference type="EMBL" id="NJES01000186">
    <property type="protein sequence ID" value="PHH75976.1"/>
    <property type="molecule type" value="Genomic_DNA"/>
</dbReference>
<keyword evidence="2 6" id="KW-0645">Protease</keyword>
<evidence type="ECO:0000313" key="12">
    <source>
        <dbReference type="Proteomes" id="UP000226431"/>
    </source>
</evidence>
<evidence type="ECO:0000259" key="9">
    <source>
        <dbReference type="Pfam" id="PF00082"/>
    </source>
</evidence>
<evidence type="ECO:0000256" key="3">
    <source>
        <dbReference type="ARBA" id="ARBA00022729"/>
    </source>
</evidence>
<accession>A0A2C5Z7J9</accession>
<evidence type="ECO:0000313" key="11">
    <source>
        <dbReference type="EMBL" id="PHH75976.1"/>
    </source>
</evidence>
<gene>
    <name evidence="11" type="ORF">CDD80_1907</name>
</gene>
<evidence type="ECO:0000256" key="4">
    <source>
        <dbReference type="ARBA" id="ARBA00022801"/>
    </source>
</evidence>
<dbReference type="Pfam" id="PF00082">
    <property type="entry name" value="Peptidase_S8"/>
    <property type="match status" value="1"/>
</dbReference>
<keyword evidence="3" id="KW-0732">Signal</keyword>
<dbReference type="GO" id="GO:0004252">
    <property type="term" value="F:serine-type endopeptidase activity"/>
    <property type="evidence" value="ECO:0007669"/>
    <property type="project" value="UniProtKB-UniRule"/>
</dbReference>
<dbReference type="Pfam" id="PF05922">
    <property type="entry name" value="Inhibitor_I9"/>
    <property type="match status" value="1"/>
</dbReference>
<evidence type="ECO:0000259" key="10">
    <source>
        <dbReference type="Pfam" id="PF05922"/>
    </source>
</evidence>
<dbReference type="InterPro" id="IPR000209">
    <property type="entry name" value="Peptidase_S8/S53_dom"/>
</dbReference>
<dbReference type="PANTHER" id="PTHR43806">
    <property type="entry name" value="PEPTIDASE S8"/>
    <property type="match status" value="1"/>
</dbReference>
<dbReference type="InterPro" id="IPR023828">
    <property type="entry name" value="Peptidase_S8_Ser-AS"/>
</dbReference>
<evidence type="ECO:0000256" key="8">
    <source>
        <dbReference type="SAM" id="MobiDB-lite"/>
    </source>
</evidence>
<dbReference type="PROSITE" id="PS51892">
    <property type="entry name" value="SUBTILASE"/>
    <property type="match status" value="1"/>
</dbReference>
<evidence type="ECO:0000256" key="6">
    <source>
        <dbReference type="PROSITE-ProRule" id="PRU01240"/>
    </source>
</evidence>
<feature type="region of interest" description="Disordered" evidence="8">
    <location>
        <begin position="35"/>
        <end position="135"/>
    </location>
</feature>
<name>A0A2C5Z7J9_9HYPO</name>
<dbReference type="PROSITE" id="PS00138">
    <property type="entry name" value="SUBTILASE_SER"/>
    <property type="match status" value="1"/>
</dbReference>
<evidence type="ECO:0000256" key="7">
    <source>
        <dbReference type="RuleBase" id="RU003355"/>
    </source>
</evidence>
<feature type="compositionally biased region" description="Acidic residues" evidence="8">
    <location>
        <begin position="121"/>
        <end position="135"/>
    </location>
</feature>
<dbReference type="GO" id="GO:0006508">
    <property type="term" value="P:proteolysis"/>
    <property type="evidence" value="ECO:0007669"/>
    <property type="project" value="UniProtKB-KW"/>
</dbReference>
<dbReference type="OrthoDB" id="206201at2759"/>
<feature type="compositionally biased region" description="Polar residues" evidence="8">
    <location>
        <begin position="62"/>
        <end position="100"/>
    </location>
</feature>
<dbReference type="InterPro" id="IPR015500">
    <property type="entry name" value="Peptidase_S8_subtilisin-rel"/>
</dbReference>
<keyword evidence="12" id="KW-1185">Reference proteome</keyword>
<dbReference type="InterPro" id="IPR010259">
    <property type="entry name" value="S8pro/Inhibitor_I9"/>
</dbReference>
<evidence type="ECO:0000256" key="5">
    <source>
        <dbReference type="ARBA" id="ARBA00022825"/>
    </source>
</evidence>
<evidence type="ECO:0000256" key="1">
    <source>
        <dbReference type="ARBA" id="ARBA00011073"/>
    </source>
</evidence>
<organism evidence="11 12">
    <name type="scientific">Ophiocordyceps camponoti-rufipedis</name>
    <dbReference type="NCBI Taxonomy" id="2004952"/>
    <lineage>
        <taxon>Eukaryota</taxon>
        <taxon>Fungi</taxon>
        <taxon>Dikarya</taxon>
        <taxon>Ascomycota</taxon>
        <taxon>Pezizomycotina</taxon>
        <taxon>Sordariomycetes</taxon>
        <taxon>Hypocreomycetidae</taxon>
        <taxon>Hypocreales</taxon>
        <taxon>Ophiocordycipitaceae</taxon>
        <taxon>Ophiocordyceps</taxon>
    </lineage>
</organism>
<feature type="active site" description="Charge relay system" evidence="6">
    <location>
        <position position="302"/>
    </location>
</feature>
<proteinExistence type="inferred from homology"/>
<dbReference type="InterPro" id="IPR022398">
    <property type="entry name" value="Peptidase_S8_His-AS"/>
</dbReference>
<dbReference type="PROSITE" id="PS00137">
    <property type="entry name" value="SUBTILASE_HIS"/>
    <property type="match status" value="1"/>
</dbReference>
<evidence type="ECO:0000256" key="2">
    <source>
        <dbReference type="ARBA" id="ARBA00022670"/>
    </source>
</evidence>
<dbReference type="Gene3D" id="3.40.50.200">
    <property type="entry name" value="Peptidase S8/S53 domain"/>
    <property type="match status" value="2"/>
</dbReference>
<feature type="active site" description="Charge relay system" evidence="6">
    <location>
        <position position="441"/>
    </location>
</feature>
<protein>
    <recommendedName>
        <fullName evidence="13">Peptidase S8/S53 domain-containing protein</fullName>
    </recommendedName>
</protein>
<comment type="caution">
    <text evidence="11">The sequence shown here is derived from an EMBL/GenBank/DDBJ whole genome shotgun (WGS) entry which is preliminary data.</text>
</comment>
<dbReference type="PRINTS" id="PR00723">
    <property type="entry name" value="SUBTILISIN"/>
</dbReference>
<keyword evidence="5 6" id="KW-0720">Serine protease</keyword>
<dbReference type="AlphaFoldDB" id="A0A2C5Z7J9"/>
<dbReference type="InterPro" id="IPR037045">
    <property type="entry name" value="S8pro/Inhibitor_I9_sf"/>
</dbReference>
<feature type="domain" description="Peptidase S8/S53" evidence="9">
    <location>
        <begin position="255"/>
        <end position="478"/>
    </location>
</feature>